<dbReference type="Proteomes" id="UP000255168">
    <property type="component" value="Plasmid II"/>
</dbReference>
<geneLocation type="plasmid" evidence="3">
    <name>ii</name>
</geneLocation>
<reference evidence="2 3" key="1">
    <citation type="submission" date="2018-01" db="EMBL/GenBank/DDBJ databases">
        <authorList>
            <person name="Clerissi C."/>
        </authorList>
    </citation>
    <scope>NUCLEOTIDE SEQUENCE [LARGE SCALE GENOMIC DNA]</scope>
    <source>
        <strain evidence="2">Cupriavidus taiwanensis STM 6160</strain>
        <plasmid evidence="3">ii</plasmid>
    </source>
</reference>
<sequence>MATAHWRHHNHFGHYGLPGFGMLHTGYAAKLNPENSLQAAFEFDDLAKLASNNAMLSQIPSMLAKYPDGIPFGAFFLENINTTPATRKMVQDSILELVRGKEVHVFGETGQKLNVRTDLRDAHILRLPSQKSFQFI</sequence>
<name>A0A375HTL1_9BURK</name>
<proteinExistence type="predicted"/>
<dbReference type="Pfam" id="PF22560">
    <property type="entry name" value="GMT-wHTH"/>
    <property type="match status" value="1"/>
</dbReference>
<evidence type="ECO:0000313" key="3">
    <source>
        <dbReference type="Proteomes" id="UP000255168"/>
    </source>
</evidence>
<dbReference type="InterPro" id="IPR054339">
    <property type="entry name" value="GMT_wHTH"/>
</dbReference>
<feature type="domain" description="GMT-like wHTH" evidence="1">
    <location>
        <begin position="26"/>
        <end position="110"/>
    </location>
</feature>
<gene>
    <name evidence="2" type="ORF">CBM2607_MP21451</name>
</gene>
<dbReference type="AlphaFoldDB" id="A0A375HTL1"/>
<evidence type="ECO:0000313" key="2">
    <source>
        <dbReference type="EMBL" id="SPD60793.1"/>
    </source>
</evidence>
<accession>A0A375HTL1</accession>
<protein>
    <recommendedName>
        <fullName evidence="1">GMT-like wHTH domain-containing protein</fullName>
    </recommendedName>
</protein>
<keyword evidence="2" id="KW-0614">Plasmid</keyword>
<organism evidence="2 3">
    <name type="scientific">Cupriavidus neocaledonicus</name>
    <dbReference type="NCBI Taxonomy" id="1040979"/>
    <lineage>
        <taxon>Bacteria</taxon>
        <taxon>Pseudomonadati</taxon>
        <taxon>Pseudomonadota</taxon>
        <taxon>Betaproteobacteria</taxon>
        <taxon>Burkholderiales</taxon>
        <taxon>Burkholderiaceae</taxon>
        <taxon>Cupriavidus</taxon>
    </lineage>
</organism>
<dbReference type="EMBL" id="LT984807">
    <property type="protein sequence ID" value="SPD60793.1"/>
    <property type="molecule type" value="Genomic_DNA"/>
</dbReference>
<evidence type="ECO:0000259" key="1">
    <source>
        <dbReference type="Pfam" id="PF22560"/>
    </source>
</evidence>